<comment type="caution">
    <text evidence="1">The sequence shown here is derived from an EMBL/GenBank/DDBJ whole genome shotgun (WGS) entry which is preliminary data.</text>
</comment>
<evidence type="ECO:0000313" key="2">
    <source>
        <dbReference type="Proteomes" id="UP001201163"/>
    </source>
</evidence>
<evidence type="ECO:0000313" key="1">
    <source>
        <dbReference type="EMBL" id="KAH8984617.1"/>
    </source>
</evidence>
<sequence>MHSRRGSPIPRSLQTVRALRTRVQDPRCGPTHGIHDFRDAPSALPRIRLKKDRTRSIKRPFRARQERRYAPTTLPVVTMWASSRGVSRRMGVGVNAVCSLNSISTPPFLTLRRRVTMRHPSTGARREHGTSSSTRPQPWVMYGMVGAWPLSTSKYNTDYLDPFAM</sequence>
<protein>
    <submittedName>
        <fullName evidence="1">Uncharacterized protein</fullName>
    </submittedName>
</protein>
<reference evidence="1" key="1">
    <citation type="submission" date="2022-01" db="EMBL/GenBank/DDBJ databases">
        <title>Comparative genomics reveals a dynamic genome evolution in the ectomycorrhizal milk-cap (Lactarius) mushrooms.</title>
        <authorList>
            <consortium name="DOE Joint Genome Institute"/>
            <person name="Lebreton A."/>
            <person name="Tang N."/>
            <person name="Kuo A."/>
            <person name="LaButti K."/>
            <person name="Drula E."/>
            <person name="Barry K."/>
            <person name="Clum A."/>
            <person name="Lipzen A."/>
            <person name="Mousain D."/>
            <person name="Ng V."/>
            <person name="Wang R."/>
            <person name="Wang X."/>
            <person name="Dai Y."/>
            <person name="Henrissat B."/>
            <person name="Grigoriev I.V."/>
            <person name="Guerin-Laguette A."/>
            <person name="Yu F."/>
            <person name="Martin F.M."/>
        </authorList>
    </citation>
    <scope>NUCLEOTIDE SEQUENCE</scope>
    <source>
        <strain evidence="1">QP</strain>
    </source>
</reference>
<name>A0AAD4QA43_9AGAM</name>
<keyword evidence="2" id="KW-1185">Reference proteome</keyword>
<accession>A0AAD4QA43</accession>
<dbReference type="Proteomes" id="UP001201163">
    <property type="component" value="Unassembled WGS sequence"/>
</dbReference>
<dbReference type="AlphaFoldDB" id="A0AAD4QA43"/>
<organism evidence="1 2">
    <name type="scientific">Lactarius akahatsu</name>
    <dbReference type="NCBI Taxonomy" id="416441"/>
    <lineage>
        <taxon>Eukaryota</taxon>
        <taxon>Fungi</taxon>
        <taxon>Dikarya</taxon>
        <taxon>Basidiomycota</taxon>
        <taxon>Agaricomycotina</taxon>
        <taxon>Agaricomycetes</taxon>
        <taxon>Russulales</taxon>
        <taxon>Russulaceae</taxon>
        <taxon>Lactarius</taxon>
    </lineage>
</organism>
<dbReference type="EMBL" id="JAKELL010000074">
    <property type="protein sequence ID" value="KAH8984617.1"/>
    <property type="molecule type" value="Genomic_DNA"/>
</dbReference>
<gene>
    <name evidence="1" type="ORF">EDB92DRAFT_1886250</name>
</gene>
<proteinExistence type="predicted"/>